<comment type="caution">
    <text evidence="2">The sequence shown here is derived from an EMBL/GenBank/DDBJ whole genome shotgun (WGS) entry which is preliminary data.</text>
</comment>
<reference evidence="2" key="1">
    <citation type="submission" date="2020-02" db="EMBL/GenBank/DDBJ databases">
        <title>Bacillus sedimentmangrovi sp. nov., isolated from sediment of the mangrove ecosystem.</title>
        <authorList>
            <person name="Liu G."/>
        </authorList>
    </citation>
    <scope>NUCLEOTIDE SEQUENCE [LARGE SCALE GENOMIC DNA]</scope>
    <source>
        <strain evidence="2">SgZ-7</strain>
    </source>
</reference>
<name>A0A6B3TQK0_9BACI</name>
<accession>A0A6B3TQK0</accession>
<protein>
    <submittedName>
        <fullName evidence="2">Uncharacterized protein</fullName>
    </submittedName>
</protein>
<dbReference type="Proteomes" id="UP000481621">
    <property type="component" value="Unassembled WGS sequence"/>
</dbReference>
<sequence>MNFSNEMKERIKQFAKEQSQYYLEEAEMTYLEKLQHQIGQTKRKVTNKLSKLKTRSNVSIDVQNDLILYMSDYMNDLMENGISEQEAFERAKEELKFQSETTRSSDLKDKFVEYYENFNPADHEAIGLFYAGFMFFGISVGGLIGFIASGGRELFLSGGWIDTLIGTAVGGIIGIGLGLISNAIIVLKKKGENKL</sequence>
<dbReference type="AlphaFoldDB" id="A0A6B3TQK0"/>
<evidence type="ECO:0000256" key="1">
    <source>
        <dbReference type="SAM" id="Phobius"/>
    </source>
</evidence>
<feature type="transmembrane region" description="Helical" evidence="1">
    <location>
        <begin position="160"/>
        <end position="187"/>
    </location>
</feature>
<keyword evidence="1" id="KW-0812">Transmembrane</keyword>
<dbReference type="EMBL" id="JAAIUV010000012">
    <property type="protein sequence ID" value="NEX79093.1"/>
    <property type="molecule type" value="Genomic_DNA"/>
</dbReference>
<evidence type="ECO:0000313" key="2">
    <source>
        <dbReference type="EMBL" id="NEX79093.1"/>
    </source>
</evidence>
<feature type="transmembrane region" description="Helical" evidence="1">
    <location>
        <begin position="128"/>
        <end position="148"/>
    </location>
</feature>
<keyword evidence="1" id="KW-0472">Membrane</keyword>
<dbReference type="RefSeq" id="WP_163251721.1">
    <property type="nucleotide sequence ID" value="NZ_JAAIUV010000012.1"/>
</dbReference>
<organism evidence="2 3">
    <name type="scientific">Neobacillus thermocopriae</name>
    <dbReference type="NCBI Taxonomy" id="1215031"/>
    <lineage>
        <taxon>Bacteria</taxon>
        <taxon>Bacillati</taxon>
        <taxon>Bacillota</taxon>
        <taxon>Bacilli</taxon>
        <taxon>Bacillales</taxon>
        <taxon>Bacillaceae</taxon>
        <taxon>Neobacillus</taxon>
    </lineage>
</organism>
<evidence type="ECO:0000313" key="3">
    <source>
        <dbReference type="Proteomes" id="UP000481621"/>
    </source>
</evidence>
<keyword evidence="1" id="KW-1133">Transmembrane helix</keyword>
<gene>
    <name evidence="2" type="ORF">G4Z05_09365</name>
</gene>
<keyword evidence="3" id="KW-1185">Reference proteome</keyword>
<proteinExistence type="predicted"/>